<feature type="region of interest" description="Disordered" evidence="1">
    <location>
        <begin position="1"/>
        <end position="68"/>
    </location>
</feature>
<evidence type="ECO:0000313" key="3">
    <source>
        <dbReference type="Proteomes" id="UP000762676"/>
    </source>
</evidence>
<comment type="caution">
    <text evidence="2">The sequence shown here is derived from an EMBL/GenBank/DDBJ whole genome shotgun (WGS) entry which is preliminary data.</text>
</comment>
<dbReference type="AlphaFoldDB" id="A0AAV4G0F3"/>
<feature type="compositionally biased region" description="Basic and acidic residues" evidence="1">
    <location>
        <begin position="8"/>
        <end position="40"/>
    </location>
</feature>
<keyword evidence="3" id="KW-1185">Reference proteome</keyword>
<reference evidence="2 3" key="1">
    <citation type="journal article" date="2021" name="Elife">
        <title>Chloroplast acquisition without the gene transfer in kleptoplastic sea slugs, Plakobranchus ocellatus.</title>
        <authorList>
            <person name="Maeda T."/>
            <person name="Takahashi S."/>
            <person name="Yoshida T."/>
            <person name="Shimamura S."/>
            <person name="Takaki Y."/>
            <person name="Nagai Y."/>
            <person name="Toyoda A."/>
            <person name="Suzuki Y."/>
            <person name="Arimoto A."/>
            <person name="Ishii H."/>
            <person name="Satoh N."/>
            <person name="Nishiyama T."/>
            <person name="Hasebe M."/>
            <person name="Maruyama T."/>
            <person name="Minagawa J."/>
            <person name="Obokata J."/>
            <person name="Shigenobu S."/>
        </authorList>
    </citation>
    <scope>NUCLEOTIDE SEQUENCE [LARGE SCALE GENOMIC DNA]</scope>
</reference>
<dbReference type="EMBL" id="BMAT01001019">
    <property type="protein sequence ID" value="GFR78393.1"/>
    <property type="molecule type" value="Genomic_DNA"/>
</dbReference>
<protein>
    <submittedName>
        <fullName evidence="2">Uncharacterized protein</fullName>
    </submittedName>
</protein>
<feature type="compositionally biased region" description="Basic and acidic residues" evidence="1">
    <location>
        <begin position="171"/>
        <end position="213"/>
    </location>
</feature>
<feature type="compositionally biased region" description="Basic and acidic residues" evidence="1">
    <location>
        <begin position="52"/>
        <end position="67"/>
    </location>
</feature>
<proteinExistence type="predicted"/>
<evidence type="ECO:0000313" key="2">
    <source>
        <dbReference type="EMBL" id="GFR78393.1"/>
    </source>
</evidence>
<evidence type="ECO:0000256" key="1">
    <source>
        <dbReference type="SAM" id="MobiDB-lite"/>
    </source>
</evidence>
<dbReference type="Proteomes" id="UP000762676">
    <property type="component" value="Unassembled WGS sequence"/>
</dbReference>
<name>A0AAV4G0F3_9GAST</name>
<gene>
    <name evidence="2" type="ORF">ElyMa_000533200</name>
</gene>
<organism evidence="2 3">
    <name type="scientific">Elysia marginata</name>
    <dbReference type="NCBI Taxonomy" id="1093978"/>
    <lineage>
        <taxon>Eukaryota</taxon>
        <taxon>Metazoa</taxon>
        <taxon>Spiralia</taxon>
        <taxon>Lophotrochozoa</taxon>
        <taxon>Mollusca</taxon>
        <taxon>Gastropoda</taxon>
        <taxon>Heterobranchia</taxon>
        <taxon>Euthyneura</taxon>
        <taxon>Panpulmonata</taxon>
        <taxon>Sacoglossa</taxon>
        <taxon>Placobranchoidea</taxon>
        <taxon>Plakobranchidae</taxon>
        <taxon>Elysia</taxon>
    </lineage>
</organism>
<accession>A0AAV4G0F3</accession>
<sequence length="269" mass="30380">MNAAVSKLQKDIWKNESDGKKENKEDIAKITKATNKKDQDNNSLPPKTKPKKSQEAKAETKPKEDVSVLHYLTEGELMPPLEMEMEQTAVSQIRRSIFHLPKSSPYTEYYPPEKEKLGEKTTGPVQTSAFDTVLSKEKTNQPGRSKSAGNPKENKQSNATSNGPRSKALARRQDSKGTMKAEEDNRKEHRDKQSKGKENDEKVTDVTSGSEKKELQRMKGVFFCEKCQKRWKSLHVYCEPGTKKANRYAVAPLFSISINGSEEHTAKCF</sequence>
<feature type="region of interest" description="Disordered" evidence="1">
    <location>
        <begin position="99"/>
        <end position="213"/>
    </location>
</feature>